<proteinExistence type="predicted"/>
<reference evidence="2 3" key="1">
    <citation type="submission" date="2017-09" db="EMBL/GenBank/DDBJ databases">
        <authorList>
            <person name="Pope W.H."/>
            <person name="Garlena R.A."/>
            <person name="Russell D.A."/>
            <person name="Jacobs-Sera D."/>
            <person name="Hatfull G.F."/>
        </authorList>
    </citation>
    <scope>NUCLEOTIDE SEQUENCE [LARGE SCALE GENOMIC DNA]</scope>
</reference>
<dbReference type="EMBL" id="MF919510">
    <property type="protein sequence ID" value="ATN89600.1"/>
    <property type="molecule type" value="Genomic_DNA"/>
</dbReference>
<feature type="region of interest" description="Disordered" evidence="1">
    <location>
        <begin position="1"/>
        <end position="22"/>
    </location>
</feature>
<organism evidence="2 3">
    <name type="scientific">Gordonia phage Kabluna</name>
    <dbReference type="NCBI Taxonomy" id="2041511"/>
    <lineage>
        <taxon>Viruses</taxon>
        <taxon>Duplodnaviria</taxon>
        <taxon>Heunggongvirae</taxon>
        <taxon>Uroviricota</taxon>
        <taxon>Caudoviricetes</taxon>
        <taxon>Zierdtviridae</taxon>
        <taxon>Emilbogenvirinae</taxon>
        <taxon>Kablunavirus</taxon>
        <taxon>Kablunavirus kabluna</taxon>
    </lineage>
</organism>
<accession>A0A2D1GD19</accession>
<evidence type="ECO:0000313" key="3">
    <source>
        <dbReference type="Proteomes" id="UP000229692"/>
    </source>
</evidence>
<feature type="compositionally biased region" description="Basic residues" evidence="1">
    <location>
        <begin position="1"/>
        <end position="11"/>
    </location>
</feature>
<keyword evidence="3" id="KW-1185">Reference proteome</keyword>
<gene>
    <name evidence="2" type="ORF">SEA_KABLUNA_79</name>
</gene>
<evidence type="ECO:0000256" key="1">
    <source>
        <dbReference type="SAM" id="MobiDB-lite"/>
    </source>
</evidence>
<sequence length="147" mass="16054">MTTKTKIKPRHTPANATDALGRDERMPICAPTTAVSGWIARREPPTVDDEPVTIYACELMGRDIGRYIGFVKRMGQDLESVKIVIAELRQIYMTGSDGETVTLNVAAGAEEEYSFSGTDQIFLYGDGVTSVPLNAFGTVDNDLRPIP</sequence>
<name>A0A2D1GD19_9CAUD</name>
<protein>
    <submittedName>
        <fullName evidence="2">Uncharacterized protein</fullName>
    </submittedName>
</protein>
<dbReference type="Proteomes" id="UP000229692">
    <property type="component" value="Segment"/>
</dbReference>
<evidence type="ECO:0000313" key="2">
    <source>
        <dbReference type="EMBL" id="ATN89600.1"/>
    </source>
</evidence>